<dbReference type="InterPro" id="IPR013325">
    <property type="entry name" value="RNA_pol_sigma_r2"/>
</dbReference>
<dbReference type="GO" id="GO:0016987">
    <property type="term" value="F:sigma factor activity"/>
    <property type="evidence" value="ECO:0007669"/>
    <property type="project" value="UniProtKB-KW"/>
</dbReference>
<dbReference type="SUPFAM" id="SSF88946">
    <property type="entry name" value="Sigma2 domain of RNA polymerase sigma factors"/>
    <property type="match status" value="1"/>
</dbReference>
<protein>
    <submittedName>
        <fullName evidence="6">DNA-directed RNA polymerase sigma-70 factor</fullName>
    </submittedName>
</protein>
<dbReference type="AlphaFoldDB" id="A0AAT9FLK6"/>
<evidence type="ECO:0000256" key="2">
    <source>
        <dbReference type="ARBA" id="ARBA00023015"/>
    </source>
</evidence>
<dbReference type="PANTHER" id="PTHR43133:SF51">
    <property type="entry name" value="RNA POLYMERASE SIGMA FACTOR"/>
    <property type="match status" value="1"/>
</dbReference>
<dbReference type="NCBIfam" id="TIGR02937">
    <property type="entry name" value="sigma70-ECF"/>
    <property type="match status" value="1"/>
</dbReference>
<dbReference type="Gene3D" id="1.10.1740.10">
    <property type="match status" value="1"/>
</dbReference>
<dbReference type="InterPro" id="IPR036388">
    <property type="entry name" value="WH-like_DNA-bd_sf"/>
</dbReference>
<dbReference type="InterPro" id="IPR013324">
    <property type="entry name" value="RNA_pol_sigma_r3/r4-like"/>
</dbReference>
<accession>A0AAT9FLK6</accession>
<evidence type="ECO:0000313" key="6">
    <source>
        <dbReference type="EMBL" id="BDS06861.1"/>
    </source>
</evidence>
<reference evidence="6" key="1">
    <citation type="submission" date="2024-07" db="EMBL/GenBank/DDBJ databases">
        <title>Complete genome sequence of Verrucomicrobiaceae bacterium NT6N.</title>
        <authorList>
            <person name="Huang C."/>
            <person name="Takami H."/>
            <person name="Hamasaki K."/>
        </authorList>
    </citation>
    <scope>NUCLEOTIDE SEQUENCE</scope>
    <source>
        <strain evidence="6">NT6N</strain>
    </source>
</reference>
<dbReference type="KEGG" id="osu:NT6N_19010"/>
<dbReference type="Pfam" id="PF04542">
    <property type="entry name" value="Sigma70_r2"/>
    <property type="match status" value="1"/>
</dbReference>
<feature type="domain" description="RNA polymerase sigma-70 region 2" evidence="5">
    <location>
        <begin position="22"/>
        <end position="86"/>
    </location>
</feature>
<dbReference type="PANTHER" id="PTHR43133">
    <property type="entry name" value="RNA POLYMERASE ECF-TYPE SIGMA FACTO"/>
    <property type="match status" value="1"/>
</dbReference>
<dbReference type="GO" id="GO:0006352">
    <property type="term" value="P:DNA-templated transcription initiation"/>
    <property type="evidence" value="ECO:0007669"/>
    <property type="project" value="InterPro"/>
</dbReference>
<dbReference type="InterPro" id="IPR014331">
    <property type="entry name" value="RNA_pol_sigma70_ECF_RHOBA"/>
</dbReference>
<evidence type="ECO:0000259" key="5">
    <source>
        <dbReference type="Pfam" id="PF04542"/>
    </source>
</evidence>
<dbReference type="EMBL" id="AP026866">
    <property type="protein sequence ID" value="BDS06861.1"/>
    <property type="molecule type" value="Genomic_DNA"/>
</dbReference>
<dbReference type="InterPro" id="IPR014284">
    <property type="entry name" value="RNA_pol_sigma-70_dom"/>
</dbReference>
<dbReference type="GO" id="GO:0000428">
    <property type="term" value="C:DNA-directed RNA polymerase complex"/>
    <property type="evidence" value="ECO:0007669"/>
    <property type="project" value="UniProtKB-KW"/>
</dbReference>
<keyword evidence="6" id="KW-0240">DNA-directed RNA polymerase</keyword>
<comment type="similarity">
    <text evidence="1">Belongs to the sigma-70 factor family. ECF subfamily.</text>
</comment>
<gene>
    <name evidence="6" type="ORF">NT6N_19010</name>
</gene>
<evidence type="ECO:0000256" key="1">
    <source>
        <dbReference type="ARBA" id="ARBA00010641"/>
    </source>
</evidence>
<name>A0AAT9FLK6_9BACT</name>
<keyword evidence="4" id="KW-0804">Transcription</keyword>
<evidence type="ECO:0000256" key="3">
    <source>
        <dbReference type="ARBA" id="ARBA00023082"/>
    </source>
</evidence>
<sequence length="187" mass="21532">MSADIIRIHQDQAAEDGEIVRLLTEHQASLRAYLHSLMPGSPDVKDVLQETNMTLWQKRERFREGSNFIAWAFAVARLKVKEQHARTYRDRRLVFNDELLDTLSLTEDEAQVSEVEFRQAALARCMEKLAEDERGIVDARYQRGNSLEEHALKTGCSAGSLRIALFRIRAALKQCVAREVNKHQKLR</sequence>
<keyword evidence="3" id="KW-0731">Sigma factor</keyword>
<dbReference type="Gene3D" id="1.10.10.10">
    <property type="entry name" value="Winged helix-like DNA-binding domain superfamily/Winged helix DNA-binding domain"/>
    <property type="match status" value="1"/>
</dbReference>
<evidence type="ECO:0000256" key="4">
    <source>
        <dbReference type="ARBA" id="ARBA00023163"/>
    </source>
</evidence>
<keyword evidence="2" id="KW-0805">Transcription regulation</keyword>
<proteinExistence type="inferred from homology"/>
<dbReference type="InterPro" id="IPR007627">
    <property type="entry name" value="RNA_pol_sigma70_r2"/>
</dbReference>
<dbReference type="SUPFAM" id="SSF88659">
    <property type="entry name" value="Sigma3 and sigma4 domains of RNA polymerase sigma factors"/>
    <property type="match status" value="1"/>
</dbReference>
<dbReference type="InterPro" id="IPR039425">
    <property type="entry name" value="RNA_pol_sigma-70-like"/>
</dbReference>
<organism evidence="6">
    <name type="scientific">Oceaniferula spumae</name>
    <dbReference type="NCBI Taxonomy" id="2979115"/>
    <lineage>
        <taxon>Bacteria</taxon>
        <taxon>Pseudomonadati</taxon>
        <taxon>Verrucomicrobiota</taxon>
        <taxon>Verrucomicrobiia</taxon>
        <taxon>Verrucomicrobiales</taxon>
        <taxon>Verrucomicrobiaceae</taxon>
        <taxon>Oceaniferula</taxon>
    </lineage>
</organism>
<dbReference type="NCBIfam" id="TIGR02989">
    <property type="entry name" value="Sig-70_gvs1"/>
    <property type="match status" value="1"/>
</dbReference>